<proteinExistence type="predicted"/>
<evidence type="ECO:0000256" key="3">
    <source>
        <dbReference type="SAM" id="Phobius"/>
    </source>
</evidence>
<dbReference type="GO" id="GO:0000160">
    <property type="term" value="P:phosphorelay signal transduction system"/>
    <property type="evidence" value="ECO:0007669"/>
    <property type="project" value="InterPro"/>
</dbReference>
<dbReference type="STRING" id="1121393.SAMN02745216_03860"/>
<feature type="transmembrane region" description="Helical" evidence="3">
    <location>
        <begin position="134"/>
        <end position="157"/>
    </location>
</feature>
<evidence type="ECO:0000256" key="1">
    <source>
        <dbReference type="ARBA" id="ARBA00022553"/>
    </source>
</evidence>
<dbReference type="AlphaFoldDB" id="A0A1M6UC26"/>
<evidence type="ECO:0000313" key="6">
    <source>
        <dbReference type="Proteomes" id="UP000183994"/>
    </source>
</evidence>
<reference evidence="6" key="1">
    <citation type="submission" date="2016-11" db="EMBL/GenBank/DDBJ databases">
        <authorList>
            <person name="Varghese N."/>
            <person name="Submissions S."/>
        </authorList>
    </citation>
    <scope>NUCLEOTIDE SEQUENCE [LARGE SCALE GENOMIC DNA]</scope>
    <source>
        <strain evidence="6">DSM 16219</strain>
    </source>
</reference>
<sequence>MGQPEIAERILVIDDNKEFADTLVEQLDDLGYSAQAVYDGAQGIEAYSKGEYALVITDLSMPGLDGMDVLEGILAQDSKATILMVTGYGTIETAVQAIKLGAFDFIPKPFKLAELEAIIRRAFGRKDLEKQFSIFRGLAWGLAICIPIWIALGYFLYKFFIE</sequence>
<accession>A0A1M6UC26</accession>
<feature type="modified residue" description="4-aspartylphosphate" evidence="2">
    <location>
        <position position="58"/>
    </location>
</feature>
<evidence type="ECO:0000256" key="2">
    <source>
        <dbReference type="PROSITE-ProRule" id="PRU00169"/>
    </source>
</evidence>
<evidence type="ECO:0000259" key="4">
    <source>
        <dbReference type="PROSITE" id="PS50110"/>
    </source>
</evidence>
<dbReference type="Proteomes" id="UP000183994">
    <property type="component" value="Unassembled WGS sequence"/>
</dbReference>
<dbReference type="EMBL" id="FQZU01000030">
    <property type="protein sequence ID" value="SHK66805.1"/>
    <property type="molecule type" value="Genomic_DNA"/>
</dbReference>
<name>A0A1M6UC26_9BACT</name>
<keyword evidence="6" id="KW-1185">Reference proteome</keyword>
<keyword evidence="3" id="KW-0472">Membrane</keyword>
<dbReference type="PANTHER" id="PTHR44591:SF3">
    <property type="entry name" value="RESPONSE REGULATORY DOMAIN-CONTAINING PROTEIN"/>
    <property type="match status" value="1"/>
</dbReference>
<dbReference type="InterPro" id="IPR011006">
    <property type="entry name" value="CheY-like_superfamily"/>
</dbReference>
<feature type="domain" description="Response regulatory" evidence="4">
    <location>
        <begin position="9"/>
        <end position="123"/>
    </location>
</feature>
<dbReference type="InterPro" id="IPR001789">
    <property type="entry name" value="Sig_transdc_resp-reg_receiver"/>
</dbReference>
<keyword evidence="3" id="KW-1133">Transmembrane helix</keyword>
<dbReference type="PROSITE" id="PS50110">
    <property type="entry name" value="RESPONSE_REGULATORY"/>
    <property type="match status" value="1"/>
</dbReference>
<dbReference type="SMART" id="SM00448">
    <property type="entry name" value="REC"/>
    <property type="match status" value="1"/>
</dbReference>
<gene>
    <name evidence="5" type="ORF">SAMN02745216_03860</name>
</gene>
<dbReference type="InterPro" id="IPR050595">
    <property type="entry name" value="Bact_response_regulator"/>
</dbReference>
<dbReference type="SUPFAM" id="SSF52172">
    <property type="entry name" value="CheY-like"/>
    <property type="match status" value="1"/>
</dbReference>
<organism evidence="5 6">
    <name type="scientific">Desulfatibacillum alkenivorans DSM 16219</name>
    <dbReference type="NCBI Taxonomy" id="1121393"/>
    <lineage>
        <taxon>Bacteria</taxon>
        <taxon>Pseudomonadati</taxon>
        <taxon>Thermodesulfobacteriota</taxon>
        <taxon>Desulfobacteria</taxon>
        <taxon>Desulfobacterales</taxon>
        <taxon>Desulfatibacillaceae</taxon>
        <taxon>Desulfatibacillum</taxon>
    </lineage>
</organism>
<protein>
    <submittedName>
        <fullName evidence="5">Response regulator receiver domain-containing protein</fullName>
    </submittedName>
</protein>
<keyword evidence="1 2" id="KW-0597">Phosphoprotein</keyword>
<dbReference type="PANTHER" id="PTHR44591">
    <property type="entry name" value="STRESS RESPONSE REGULATOR PROTEIN 1"/>
    <property type="match status" value="1"/>
</dbReference>
<keyword evidence="3" id="KW-0812">Transmembrane</keyword>
<evidence type="ECO:0000313" key="5">
    <source>
        <dbReference type="EMBL" id="SHK66805.1"/>
    </source>
</evidence>
<dbReference type="Pfam" id="PF00072">
    <property type="entry name" value="Response_reg"/>
    <property type="match status" value="1"/>
</dbReference>
<dbReference type="RefSeq" id="WP_073477898.1">
    <property type="nucleotide sequence ID" value="NZ_FQZU01000030.1"/>
</dbReference>
<dbReference type="Gene3D" id="3.40.50.2300">
    <property type="match status" value="1"/>
</dbReference>